<dbReference type="InterPro" id="IPR008731">
    <property type="entry name" value="PTS_EIN"/>
</dbReference>
<dbReference type="InterPro" id="IPR006318">
    <property type="entry name" value="PTS_EI-like"/>
</dbReference>
<evidence type="ECO:0000256" key="12">
    <source>
        <dbReference type="ARBA" id="ARBA00022490"/>
    </source>
</evidence>
<dbReference type="PANTHER" id="PTHR46244:SF6">
    <property type="entry name" value="PHOSPHOENOLPYRUVATE-PROTEIN PHOSPHOTRANSFERASE"/>
    <property type="match status" value="1"/>
</dbReference>
<evidence type="ECO:0000256" key="8">
    <source>
        <dbReference type="ARBA" id="ARBA00012095"/>
    </source>
</evidence>
<keyword evidence="16" id="KW-0479">Metal-binding</keyword>
<dbReference type="InterPro" id="IPR036637">
    <property type="entry name" value="Phosphohistidine_dom_sf"/>
</dbReference>
<evidence type="ECO:0000256" key="15">
    <source>
        <dbReference type="ARBA" id="ARBA00022683"/>
    </source>
</evidence>
<evidence type="ECO:0000256" key="16">
    <source>
        <dbReference type="ARBA" id="ARBA00022723"/>
    </source>
</evidence>
<dbReference type="GO" id="GO:0005737">
    <property type="term" value="C:cytoplasm"/>
    <property type="evidence" value="ECO:0007669"/>
    <property type="project" value="UniProtKB-SubCell"/>
</dbReference>
<dbReference type="PROSITE" id="PS00370">
    <property type="entry name" value="PEP_ENZYMES_PHOS_SITE"/>
    <property type="match status" value="1"/>
</dbReference>
<comment type="catalytic activity">
    <reaction evidence="2">
        <text>dihydroxyacetone + phosphoenolpyruvate = dihydroxyacetone phosphate + pyruvate</text>
        <dbReference type="Rhea" id="RHEA:18381"/>
        <dbReference type="ChEBI" id="CHEBI:15361"/>
        <dbReference type="ChEBI" id="CHEBI:16016"/>
        <dbReference type="ChEBI" id="CHEBI:57642"/>
        <dbReference type="ChEBI" id="CHEBI:58702"/>
        <dbReference type="EC" id="2.7.1.121"/>
    </reaction>
</comment>
<dbReference type="EMBL" id="DSXR01000015">
    <property type="protein sequence ID" value="HGS86195.1"/>
    <property type="molecule type" value="Genomic_DNA"/>
</dbReference>
<keyword evidence="17" id="KW-0418">Kinase</keyword>
<evidence type="ECO:0000256" key="7">
    <source>
        <dbReference type="ARBA" id="ARBA00007837"/>
    </source>
</evidence>
<dbReference type="CDD" id="cd00367">
    <property type="entry name" value="PTS-HPr_like"/>
    <property type="match status" value="1"/>
</dbReference>
<dbReference type="SUPFAM" id="SSF47831">
    <property type="entry name" value="Enzyme I of the PEP:sugar phosphotransferase system HPr-binding (sub)domain"/>
    <property type="match status" value="1"/>
</dbReference>
<dbReference type="Gene3D" id="3.50.30.10">
    <property type="entry name" value="Phosphohistidine domain"/>
    <property type="match status" value="1"/>
</dbReference>
<dbReference type="Pfam" id="PF00381">
    <property type="entry name" value="PTS-HPr"/>
    <property type="match status" value="1"/>
</dbReference>
<evidence type="ECO:0000256" key="6">
    <source>
        <dbReference type="ARBA" id="ARBA00004496"/>
    </source>
</evidence>
<dbReference type="PANTHER" id="PTHR46244">
    <property type="entry name" value="PHOSPHOENOLPYRUVATE-PROTEIN PHOSPHOTRANSFERASE"/>
    <property type="match status" value="1"/>
</dbReference>
<dbReference type="Gene3D" id="3.40.50.510">
    <property type="entry name" value="Phosphotransferase system, mannose-type IIA component"/>
    <property type="match status" value="1"/>
</dbReference>
<dbReference type="PRINTS" id="PR01736">
    <property type="entry name" value="PHPHTRNFRASE"/>
</dbReference>
<comment type="cofactor">
    <cofactor evidence="3">
        <name>Mg(2+)</name>
        <dbReference type="ChEBI" id="CHEBI:18420"/>
    </cofactor>
</comment>
<dbReference type="PROSITE" id="PS00369">
    <property type="entry name" value="PTS_HPR_HIS"/>
    <property type="match status" value="1"/>
</dbReference>
<dbReference type="Pfam" id="PF02896">
    <property type="entry name" value="PEP-utilizers_C"/>
    <property type="match status" value="1"/>
</dbReference>
<dbReference type="GO" id="GO:0046872">
    <property type="term" value="F:metal ion binding"/>
    <property type="evidence" value="ECO:0007669"/>
    <property type="project" value="UniProtKB-KW"/>
</dbReference>
<organism evidence="22">
    <name type="scientific">Bellilinea caldifistulae</name>
    <dbReference type="NCBI Taxonomy" id="360411"/>
    <lineage>
        <taxon>Bacteria</taxon>
        <taxon>Bacillati</taxon>
        <taxon>Chloroflexota</taxon>
        <taxon>Anaerolineae</taxon>
        <taxon>Anaerolineales</taxon>
        <taxon>Anaerolineaceae</taxon>
        <taxon>Bellilinea</taxon>
    </lineage>
</organism>
<evidence type="ECO:0000256" key="3">
    <source>
        <dbReference type="ARBA" id="ARBA00001946"/>
    </source>
</evidence>
<dbReference type="PRINTS" id="PR00107">
    <property type="entry name" value="PHOSPHOCPHPR"/>
</dbReference>
<comment type="subcellular location">
    <subcellularLocation>
        <location evidence="6">Cytoplasm</location>
    </subcellularLocation>
</comment>
<dbReference type="SUPFAM" id="SSF53062">
    <property type="entry name" value="PTS system fructose IIA component-like"/>
    <property type="match status" value="1"/>
</dbReference>
<evidence type="ECO:0000256" key="11">
    <source>
        <dbReference type="ARBA" id="ARBA00022448"/>
    </source>
</evidence>
<dbReference type="InterPro" id="IPR008279">
    <property type="entry name" value="PEP-util_enz_mobile_dom"/>
</dbReference>
<evidence type="ECO:0000256" key="4">
    <source>
        <dbReference type="ARBA" id="ARBA00002788"/>
    </source>
</evidence>
<dbReference type="SUPFAM" id="SSF52009">
    <property type="entry name" value="Phosphohistidine domain"/>
    <property type="match status" value="1"/>
</dbReference>
<proteinExistence type="inferred from homology"/>
<evidence type="ECO:0000256" key="19">
    <source>
        <dbReference type="ARBA" id="ARBA00046577"/>
    </source>
</evidence>
<dbReference type="PROSITE" id="PS51350">
    <property type="entry name" value="PTS_HPR_DOM"/>
    <property type="match status" value="1"/>
</dbReference>
<dbReference type="InterPro" id="IPR036662">
    <property type="entry name" value="PTS_EIIA_man-typ_sf"/>
</dbReference>
<dbReference type="InterPro" id="IPR015813">
    <property type="entry name" value="Pyrv/PenolPyrv_kinase-like_dom"/>
</dbReference>
<dbReference type="SUPFAM" id="SSF51621">
    <property type="entry name" value="Phosphoenolpyruvate/pyruvate domain"/>
    <property type="match status" value="1"/>
</dbReference>
<dbReference type="NCBIfam" id="TIGR01003">
    <property type="entry name" value="PTS_HPr_family"/>
    <property type="match status" value="1"/>
</dbReference>
<dbReference type="GO" id="GO:0009401">
    <property type="term" value="P:phosphoenolpyruvate-dependent sugar phosphotransferase system"/>
    <property type="evidence" value="ECO:0007669"/>
    <property type="project" value="UniProtKB-KW"/>
</dbReference>
<evidence type="ECO:0000256" key="13">
    <source>
        <dbReference type="ARBA" id="ARBA00022597"/>
    </source>
</evidence>
<sequence>MVSLVLVSHSKLLAESLVNLVRQMAGEEVKIGVAAGAGENHDEFGTDATQIAQVIQEVDSPEGIVVLMDLGSAILSAEMALELLPEDVRSRVHFCPAPLVEGAIAAGVQASLGNDPQTICREACQALKPKAEQLHFSEPAPAPAAVEEGVPAPTAGEIHTIVLELTNAHGLHARPAARFVQTASRFKADIRVANLTTGSAAVSAKSLNALATLGALHGHQIQIQAQGDQAAEALHALAKLVEERFGEAAAPPQPTPSAVPAIEPQPSDEHILRGLPVSEGVAVAPIFHYESLPPLIPDYQAKDTATEWQKLQGALEKVRRAILDRQREMVNRVGEDEAAIFEAHALLLSDEELLENARMLIEKKHYNAARAWKESVDTIIARFQALADDYLKQRAVDVQDVGNQVLRELSGEAHEKIVFQEPVILVADDLTPTETASLDLERVQGIALLSGGATSHSAILARSLGIPAVTGLPMRIKQIPQQTPVALDGFKGEVLIQPDERIRQEFEARRTRWLEEKQRLLASTHQAAVTRDGLVIEVAANVGNLTDAQTAVQNGADGVGLLRTEFLFLTRQTAPTEEEQYQAIHQIGLTLQGKPVIVRTLDVGGDKPLPYINQQPEANPFLGVRALRLSLQQPHLFRTQLRAILRAGADTYLRIMFPMVASIEEVHQANQFLQKVHQELQEEGLPHRWPIETGIMVEIPSAAVLADALAPHVAFFSIGTNDLTQYTMAAERGNPQLNYLNDALHPAVLRLIGEVTAAAETHGKWVGVCGELAGDPLAVPILIGLGVRELSLNAAGIPRVKAVVRNLTTEQAKQAARQALACSNAQEVREMAANFLKTLPEK</sequence>
<evidence type="ECO:0000256" key="1">
    <source>
        <dbReference type="ARBA" id="ARBA00000683"/>
    </source>
</evidence>
<dbReference type="Gene3D" id="3.30.1340.10">
    <property type="entry name" value="HPr-like"/>
    <property type="match status" value="1"/>
</dbReference>
<dbReference type="GO" id="GO:0008965">
    <property type="term" value="F:phosphoenolpyruvate-protein phosphotransferase activity"/>
    <property type="evidence" value="ECO:0007669"/>
    <property type="project" value="UniProtKB-EC"/>
</dbReference>
<dbReference type="AlphaFoldDB" id="A0A7C4L032"/>
<evidence type="ECO:0000256" key="9">
    <source>
        <dbReference type="ARBA" id="ARBA00012232"/>
    </source>
</evidence>
<evidence type="ECO:0000256" key="14">
    <source>
        <dbReference type="ARBA" id="ARBA00022679"/>
    </source>
</evidence>
<dbReference type="EC" id="2.7.3.9" evidence="9"/>
<comment type="subunit">
    <text evidence="19">Homodimer. The dihydroxyacetone kinase complex is composed of a homodimer of DhaM, a homodimer of DhaK and the subunit DhaL.</text>
</comment>
<comment type="similarity">
    <text evidence="7">Belongs to the PEP-utilizing enzyme family.</text>
</comment>
<dbReference type="InterPro" id="IPR040442">
    <property type="entry name" value="Pyrv_kinase-like_dom_sf"/>
</dbReference>
<evidence type="ECO:0000256" key="18">
    <source>
        <dbReference type="ARBA" id="ARBA00022842"/>
    </source>
</evidence>
<accession>A0A7C4L032</accession>
<comment type="function">
    <text evidence="4">Component of the dihydroxyacetone kinase complex, which is responsible for the phosphoenolpyruvate (PEP)-dependent phosphorylation of dihydroxyacetone. DhaM serves as the phosphoryl donor. Is phosphorylated by phosphoenolpyruvate in an EI- and HPr-dependent reaction, and a phosphorelay system on histidine residues finally leads to phosphoryl transfer to DhaL and dihydroxyacetone.</text>
</comment>
<dbReference type="InterPro" id="IPR036618">
    <property type="entry name" value="PtsI_HPr-bd_sf"/>
</dbReference>
<protein>
    <recommendedName>
        <fullName evidence="10">Phosphocarrier protein HPr</fullName>
        <ecNumber evidence="8">2.7.1.121</ecNumber>
        <ecNumber evidence="9">2.7.3.9</ecNumber>
    </recommendedName>
</protein>
<evidence type="ECO:0000256" key="17">
    <source>
        <dbReference type="ARBA" id="ARBA00022777"/>
    </source>
</evidence>
<comment type="catalytic activity">
    <reaction evidence="1">
        <text>L-histidyl-[protein] + phosphoenolpyruvate = N(pros)-phospho-L-histidyl-[protein] + pyruvate</text>
        <dbReference type="Rhea" id="RHEA:23880"/>
        <dbReference type="Rhea" id="RHEA-COMP:9745"/>
        <dbReference type="Rhea" id="RHEA-COMP:9746"/>
        <dbReference type="ChEBI" id="CHEBI:15361"/>
        <dbReference type="ChEBI" id="CHEBI:29979"/>
        <dbReference type="ChEBI" id="CHEBI:58702"/>
        <dbReference type="ChEBI" id="CHEBI:64837"/>
        <dbReference type="EC" id="2.7.3.9"/>
    </reaction>
</comment>
<dbReference type="GO" id="GO:0016020">
    <property type="term" value="C:membrane"/>
    <property type="evidence" value="ECO:0007669"/>
    <property type="project" value="InterPro"/>
</dbReference>
<comment type="function">
    <text evidence="5">General (non sugar-specific) component of the phosphoenolpyruvate-dependent sugar phosphotransferase system (sugar PTS). This major carbohydrate active-transport system catalyzes the phosphorylation of incoming sugar substrates concomitantly with their translocation across the cell membrane. The phosphoryl group from phosphoenolpyruvate (PEP) is transferred to the phosphoryl carrier protein HPr by enzyme I. Phospho-HPr then transfers it to the PTS EIIA domain.</text>
</comment>
<keyword evidence="14 22" id="KW-0808">Transferase</keyword>
<dbReference type="Pfam" id="PF05524">
    <property type="entry name" value="PEP-utilisers_N"/>
    <property type="match status" value="1"/>
</dbReference>
<dbReference type="InterPro" id="IPR050499">
    <property type="entry name" value="PEP-utilizing_PTS_enzyme"/>
</dbReference>
<dbReference type="InterPro" id="IPR000032">
    <property type="entry name" value="HPr-like"/>
</dbReference>
<dbReference type="NCBIfam" id="TIGR02364">
    <property type="entry name" value="dha_pts"/>
    <property type="match status" value="1"/>
</dbReference>
<evidence type="ECO:0000259" key="21">
    <source>
        <dbReference type="PROSITE" id="PS51350"/>
    </source>
</evidence>
<dbReference type="Pfam" id="PF00391">
    <property type="entry name" value="PEP-utilizers"/>
    <property type="match status" value="1"/>
</dbReference>
<dbReference type="InterPro" id="IPR001020">
    <property type="entry name" value="PTS_HPr_His_P_site"/>
</dbReference>
<evidence type="ECO:0000256" key="10">
    <source>
        <dbReference type="ARBA" id="ARBA00020422"/>
    </source>
</evidence>
<keyword evidence="12" id="KW-0963">Cytoplasm</keyword>
<dbReference type="Pfam" id="PF03610">
    <property type="entry name" value="EIIA-man"/>
    <property type="match status" value="1"/>
</dbReference>
<dbReference type="InterPro" id="IPR012844">
    <property type="entry name" value="DhaM_N"/>
</dbReference>
<evidence type="ECO:0000313" key="22">
    <source>
        <dbReference type="EMBL" id="HGS86195.1"/>
    </source>
</evidence>
<keyword evidence="22" id="KW-0670">Pyruvate</keyword>
<feature type="domain" description="PTS EIIA type-4" evidence="20">
    <location>
        <begin position="1"/>
        <end position="134"/>
    </location>
</feature>
<name>A0A7C4L032_9CHLR</name>
<gene>
    <name evidence="22" type="primary">ptsP</name>
    <name evidence="22" type="ORF">ENT17_01090</name>
</gene>
<dbReference type="NCBIfam" id="TIGR01417">
    <property type="entry name" value="PTS_I_fam"/>
    <property type="match status" value="1"/>
</dbReference>
<dbReference type="EC" id="2.7.1.121" evidence="8"/>
<evidence type="ECO:0000256" key="5">
    <source>
        <dbReference type="ARBA" id="ARBA00003681"/>
    </source>
</evidence>
<comment type="caution">
    <text evidence="22">The sequence shown here is derived from an EMBL/GenBank/DDBJ whole genome shotgun (WGS) entry which is preliminary data.</text>
</comment>
<keyword evidence="18" id="KW-0460">Magnesium</keyword>
<dbReference type="InterPro" id="IPR018274">
    <property type="entry name" value="PEP_util_AS"/>
</dbReference>
<reference evidence="22" key="1">
    <citation type="journal article" date="2020" name="mSystems">
        <title>Genome- and Community-Level Interaction Insights into Carbon Utilization and Element Cycling Functions of Hydrothermarchaeota in Hydrothermal Sediment.</title>
        <authorList>
            <person name="Zhou Z."/>
            <person name="Liu Y."/>
            <person name="Xu W."/>
            <person name="Pan J."/>
            <person name="Luo Z.H."/>
            <person name="Li M."/>
        </authorList>
    </citation>
    <scope>NUCLEOTIDE SEQUENCE [LARGE SCALE GENOMIC DNA]</scope>
    <source>
        <strain evidence="22">SpSt-556</strain>
    </source>
</reference>
<dbReference type="InterPro" id="IPR035895">
    <property type="entry name" value="HPr-like_sf"/>
</dbReference>
<dbReference type="GO" id="GO:0047324">
    <property type="term" value="F:phosphoenolpyruvate-glycerone phosphotransferase activity"/>
    <property type="evidence" value="ECO:0007669"/>
    <property type="project" value="UniProtKB-EC"/>
</dbReference>
<evidence type="ECO:0000256" key="2">
    <source>
        <dbReference type="ARBA" id="ARBA00001113"/>
    </source>
</evidence>
<dbReference type="PROSITE" id="PS51096">
    <property type="entry name" value="PTS_EIIA_TYPE_4"/>
    <property type="match status" value="1"/>
</dbReference>
<dbReference type="InterPro" id="IPR000121">
    <property type="entry name" value="PEP_util_C"/>
</dbReference>
<feature type="domain" description="HPr" evidence="21">
    <location>
        <begin position="158"/>
        <end position="248"/>
    </location>
</feature>
<evidence type="ECO:0000259" key="20">
    <source>
        <dbReference type="PROSITE" id="PS51096"/>
    </source>
</evidence>
<keyword evidence="15" id="KW-0598">Phosphotransferase system</keyword>
<keyword evidence="11" id="KW-0813">Transport</keyword>
<keyword evidence="13" id="KW-0762">Sugar transport</keyword>
<dbReference type="Gene3D" id="3.20.20.60">
    <property type="entry name" value="Phosphoenolpyruvate-binding domains"/>
    <property type="match status" value="1"/>
</dbReference>
<dbReference type="Gene3D" id="1.10.274.10">
    <property type="entry name" value="PtsI, HPr-binding domain"/>
    <property type="match status" value="1"/>
</dbReference>
<dbReference type="SUPFAM" id="SSF55594">
    <property type="entry name" value="HPr-like"/>
    <property type="match status" value="1"/>
</dbReference>
<dbReference type="InterPro" id="IPR004701">
    <property type="entry name" value="PTS_EIIA_man-typ"/>
</dbReference>